<dbReference type="SUPFAM" id="SSF82549">
    <property type="entry name" value="DAK1/DegV-like"/>
    <property type="match status" value="1"/>
</dbReference>
<accession>A0ABV8UXF0</accession>
<sequence length="286" mass="32108">MKLMADSTCDLSQEIVEQYDISIIPLTVTIDGKDYKDREDLRTDEFFKRIETSKEPASTGAPSPSLYQHYFKEAVDAGYKEILVICMSSGTSASYQSGELGKQQFLDENPDTDVEIHVVDSKCMSHGSGWLVFKSAQMIEKGALFEEVVNYVEAYKLKVKHYLSVDDLNHLIRSGRISGASAIIGKLLNIKPIMTMKQGKGAVVAKERGRNRVLKYYVEQFNKRNDITQTNFVIIGYTTDIQVAEDLKTKIQHETPFEGDIFLMQMGVAVATHVGPGGLSMFYMEK</sequence>
<protein>
    <submittedName>
        <fullName evidence="3">DegV family protein</fullName>
    </submittedName>
</protein>
<proteinExistence type="predicted"/>
<dbReference type="Gene3D" id="3.30.1180.10">
    <property type="match status" value="1"/>
</dbReference>
<dbReference type="InterPro" id="IPR050270">
    <property type="entry name" value="DegV_domain_contain"/>
</dbReference>
<dbReference type="Pfam" id="PF02645">
    <property type="entry name" value="DegV"/>
    <property type="match status" value="1"/>
</dbReference>
<keyword evidence="4" id="KW-1185">Reference proteome</keyword>
<evidence type="ECO:0000313" key="4">
    <source>
        <dbReference type="Proteomes" id="UP001595733"/>
    </source>
</evidence>
<evidence type="ECO:0000313" key="3">
    <source>
        <dbReference type="EMBL" id="MFC4355218.1"/>
    </source>
</evidence>
<reference evidence="4" key="1">
    <citation type="journal article" date="2019" name="Int. J. Syst. Evol. Microbiol.">
        <title>The Global Catalogue of Microorganisms (GCM) 10K type strain sequencing project: providing services to taxonomists for standard genome sequencing and annotation.</title>
        <authorList>
            <consortium name="The Broad Institute Genomics Platform"/>
            <consortium name="The Broad Institute Genome Sequencing Center for Infectious Disease"/>
            <person name="Wu L."/>
            <person name="Ma J."/>
        </authorList>
    </citation>
    <scope>NUCLEOTIDE SEQUENCE [LARGE SCALE GENOMIC DNA]</scope>
    <source>
        <strain evidence="4">CCUG 50353</strain>
    </source>
</reference>
<organism evidence="3 4">
    <name type="scientific">Chryseomicrobium palamuruense</name>
    <dbReference type="NCBI Taxonomy" id="682973"/>
    <lineage>
        <taxon>Bacteria</taxon>
        <taxon>Bacillati</taxon>
        <taxon>Bacillota</taxon>
        <taxon>Bacilli</taxon>
        <taxon>Bacillales</taxon>
        <taxon>Caryophanaceae</taxon>
        <taxon>Chryseomicrobium</taxon>
    </lineage>
</organism>
<dbReference type="InterPro" id="IPR003797">
    <property type="entry name" value="DegV"/>
</dbReference>
<evidence type="ECO:0000256" key="2">
    <source>
        <dbReference type="ARBA" id="ARBA00023121"/>
    </source>
</evidence>
<dbReference type="Proteomes" id="UP001595733">
    <property type="component" value="Unassembled WGS sequence"/>
</dbReference>
<dbReference type="PANTHER" id="PTHR33434:SF3">
    <property type="entry name" value="DEGV DOMAIN-CONTAINING PROTEIN YITS"/>
    <property type="match status" value="1"/>
</dbReference>
<dbReference type="Gene3D" id="3.40.50.10170">
    <property type="match status" value="1"/>
</dbReference>
<gene>
    <name evidence="3" type="ORF">ACFO0S_09180</name>
</gene>
<dbReference type="RefSeq" id="WP_378141617.1">
    <property type="nucleotide sequence ID" value="NZ_JBHSEF010000022.1"/>
</dbReference>
<evidence type="ECO:0000256" key="1">
    <source>
        <dbReference type="ARBA" id="ARBA00003238"/>
    </source>
</evidence>
<comment type="function">
    <text evidence="1">May bind long-chain fatty acids, such as palmitate, and may play a role in lipid transport or fatty acid metabolism.</text>
</comment>
<name>A0ABV8UXF0_9BACL</name>
<dbReference type="PANTHER" id="PTHR33434">
    <property type="entry name" value="DEGV DOMAIN-CONTAINING PROTEIN DR_1986-RELATED"/>
    <property type="match status" value="1"/>
</dbReference>
<keyword evidence="2" id="KW-0446">Lipid-binding</keyword>
<comment type="caution">
    <text evidence="3">The sequence shown here is derived from an EMBL/GenBank/DDBJ whole genome shotgun (WGS) entry which is preliminary data.</text>
</comment>
<dbReference type="PROSITE" id="PS51482">
    <property type="entry name" value="DEGV"/>
    <property type="match status" value="1"/>
</dbReference>
<dbReference type="InterPro" id="IPR043168">
    <property type="entry name" value="DegV_C"/>
</dbReference>
<dbReference type="NCBIfam" id="TIGR00762">
    <property type="entry name" value="DegV"/>
    <property type="match status" value="1"/>
</dbReference>
<dbReference type="EMBL" id="JBHSEF010000022">
    <property type="protein sequence ID" value="MFC4355218.1"/>
    <property type="molecule type" value="Genomic_DNA"/>
</dbReference>